<dbReference type="InterPro" id="IPR000631">
    <property type="entry name" value="CARKD"/>
</dbReference>
<comment type="similarity">
    <text evidence="3 19">In the N-terminal section; belongs to the NnrE/AIBP family.</text>
</comment>
<comment type="catalytic activity">
    <reaction evidence="1 18 19">
        <text>(6R)-NADHX = (6S)-NADHX</text>
        <dbReference type="Rhea" id="RHEA:32215"/>
        <dbReference type="ChEBI" id="CHEBI:64074"/>
        <dbReference type="ChEBI" id="CHEBI:64075"/>
        <dbReference type="EC" id="5.1.99.6"/>
    </reaction>
</comment>
<evidence type="ECO:0000256" key="6">
    <source>
        <dbReference type="ARBA" id="ARBA00022741"/>
    </source>
</evidence>
<dbReference type="Proteomes" id="UP000199017">
    <property type="component" value="Unassembled WGS sequence"/>
</dbReference>
<evidence type="ECO:0000256" key="15">
    <source>
        <dbReference type="ARBA" id="ARBA00048238"/>
    </source>
</evidence>
<protein>
    <recommendedName>
        <fullName evidence="19">Bifunctional NAD(P)H-hydrate repair enzyme</fullName>
    </recommendedName>
    <alternativeName>
        <fullName evidence="19">Nicotinamide nucleotide repair protein</fullName>
    </alternativeName>
    <domain>
        <recommendedName>
            <fullName evidence="19">ADP-dependent (S)-NAD(P)H-hydrate dehydratase</fullName>
            <ecNumber evidence="19">4.2.1.136</ecNumber>
        </recommendedName>
        <alternativeName>
            <fullName evidence="19">ADP-dependent NAD(P)HX dehydratase</fullName>
        </alternativeName>
    </domain>
    <domain>
        <recommendedName>
            <fullName evidence="19">NAD(P)H-hydrate epimerase</fullName>
            <ecNumber evidence="19">5.1.99.6</ecNumber>
        </recommendedName>
    </domain>
</protein>
<feature type="binding site" evidence="17">
    <location>
        <position position="261"/>
    </location>
    <ligand>
        <name>(6S)-NADPHX</name>
        <dbReference type="ChEBI" id="CHEBI:64076"/>
    </ligand>
</feature>
<dbReference type="SUPFAM" id="SSF64153">
    <property type="entry name" value="YjeF N-terminal domain-like"/>
    <property type="match status" value="1"/>
</dbReference>
<dbReference type="Pfam" id="PF01256">
    <property type="entry name" value="Carb_kinase"/>
    <property type="match status" value="1"/>
</dbReference>
<accession>A0A1G8IS33</accession>
<feature type="binding site" evidence="18">
    <location>
        <position position="60"/>
    </location>
    <ligand>
        <name>K(+)</name>
        <dbReference type="ChEBI" id="CHEBI:29103"/>
    </ligand>
</feature>
<comment type="subunit">
    <text evidence="17">Homotetramer.</text>
</comment>
<dbReference type="PROSITE" id="PS51383">
    <property type="entry name" value="YJEF_C_3"/>
    <property type="match status" value="1"/>
</dbReference>
<comment type="similarity">
    <text evidence="18">Belongs to the NnrE/AIBP family.</text>
</comment>
<comment type="catalytic activity">
    <reaction evidence="15 17 19">
        <text>(6S)-NADHX + ADP = AMP + phosphate + NADH + H(+)</text>
        <dbReference type="Rhea" id="RHEA:32223"/>
        <dbReference type="ChEBI" id="CHEBI:15378"/>
        <dbReference type="ChEBI" id="CHEBI:43474"/>
        <dbReference type="ChEBI" id="CHEBI:57945"/>
        <dbReference type="ChEBI" id="CHEBI:64074"/>
        <dbReference type="ChEBI" id="CHEBI:456215"/>
        <dbReference type="ChEBI" id="CHEBI:456216"/>
        <dbReference type="EC" id="4.2.1.136"/>
    </reaction>
</comment>
<keyword evidence="9 18" id="KW-0630">Potassium</keyword>
<dbReference type="GO" id="GO:0052856">
    <property type="term" value="F:NAD(P)HX epimerase activity"/>
    <property type="evidence" value="ECO:0007669"/>
    <property type="project" value="UniProtKB-UniRule"/>
</dbReference>
<dbReference type="GO" id="GO:0110051">
    <property type="term" value="P:metabolite repair"/>
    <property type="evidence" value="ECO:0007669"/>
    <property type="project" value="TreeGrafter"/>
</dbReference>
<evidence type="ECO:0000256" key="2">
    <source>
        <dbReference type="ARBA" id="ARBA00000909"/>
    </source>
</evidence>
<dbReference type="GO" id="GO:0046496">
    <property type="term" value="P:nicotinamide nucleotide metabolic process"/>
    <property type="evidence" value="ECO:0007669"/>
    <property type="project" value="UniProtKB-UniRule"/>
</dbReference>
<feature type="domain" description="YjeF C-terminal" evidence="20">
    <location>
        <begin position="226"/>
        <end position="508"/>
    </location>
</feature>
<organism evidence="22 23">
    <name type="scientific">Alteribacillus bidgolensis</name>
    <dbReference type="NCBI Taxonomy" id="930129"/>
    <lineage>
        <taxon>Bacteria</taxon>
        <taxon>Bacillati</taxon>
        <taxon>Bacillota</taxon>
        <taxon>Bacilli</taxon>
        <taxon>Bacillales</taxon>
        <taxon>Bacillaceae</taxon>
        <taxon>Alteribacillus</taxon>
    </lineage>
</organism>
<evidence type="ECO:0000256" key="14">
    <source>
        <dbReference type="ARBA" id="ARBA00025153"/>
    </source>
</evidence>
<evidence type="ECO:0000256" key="8">
    <source>
        <dbReference type="ARBA" id="ARBA00022857"/>
    </source>
</evidence>
<keyword evidence="13" id="KW-0511">Multifunctional enzyme</keyword>
<dbReference type="Pfam" id="PF03853">
    <property type="entry name" value="YjeF_N"/>
    <property type="match status" value="1"/>
</dbReference>
<feature type="binding site" evidence="18">
    <location>
        <position position="126"/>
    </location>
    <ligand>
        <name>K(+)</name>
        <dbReference type="ChEBI" id="CHEBI:29103"/>
    </ligand>
</feature>
<gene>
    <name evidence="17" type="primary">nnrD</name>
    <name evidence="18" type="synonym">nnrE</name>
    <name evidence="22" type="ORF">SAMN05216352_105319</name>
</gene>
<feature type="binding site" evidence="17">
    <location>
        <position position="447"/>
    </location>
    <ligand>
        <name>AMP</name>
        <dbReference type="ChEBI" id="CHEBI:456215"/>
    </ligand>
</feature>
<keyword evidence="23" id="KW-1185">Reference proteome</keyword>
<dbReference type="EMBL" id="FNDU01000005">
    <property type="protein sequence ID" value="SDI21726.1"/>
    <property type="molecule type" value="Genomic_DNA"/>
</dbReference>
<feature type="binding site" evidence="17">
    <location>
        <position position="448"/>
    </location>
    <ligand>
        <name>(6S)-NADPHX</name>
        <dbReference type="ChEBI" id="CHEBI:64076"/>
    </ligand>
</feature>
<dbReference type="EC" id="5.1.99.6" evidence="19"/>
<evidence type="ECO:0000256" key="10">
    <source>
        <dbReference type="ARBA" id="ARBA00023027"/>
    </source>
</evidence>
<dbReference type="NCBIfam" id="TIGR00197">
    <property type="entry name" value="yjeF_nterm"/>
    <property type="match status" value="1"/>
</dbReference>
<keyword evidence="11 18" id="KW-0413">Isomerase</keyword>
<feature type="binding site" evidence="18">
    <location>
        <position position="141"/>
    </location>
    <ligand>
        <name>(6S)-NADPHX</name>
        <dbReference type="ChEBI" id="CHEBI:64076"/>
    </ligand>
</feature>
<dbReference type="Gene3D" id="3.40.1190.20">
    <property type="match status" value="1"/>
</dbReference>
<feature type="binding site" evidence="18">
    <location>
        <begin position="130"/>
        <end position="136"/>
    </location>
    <ligand>
        <name>(6S)-NADPHX</name>
        <dbReference type="ChEBI" id="CHEBI:64076"/>
    </ligand>
</feature>
<keyword evidence="12 17" id="KW-0456">Lyase</keyword>
<dbReference type="PANTHER" id="PTHR12592:SF0">
    <property type="entry name" value="ATP-DEPENDENT (S)-NAD(P)H-HYDRATE DEHYDRATASE"/>
    <property type="match status" value="1"/>
</dbReference>
<dbReference type="AlphaFoldDB" id="A0A1G8IS33"/>
<dbReference type="GO" id="GO:0052855">
    <property type="term" value="F:ADP-dependent NAD(P)H-hydrate dehydratase activity"/>
    <property type="evidence" value="ECO:0007669"/>
    <property type="project" value="UniProtKB-UniRule"/>
</dbReference>
<feature type="domain" description="YjeF N-terminal" evidence="21">
    <location>
        <begin position="9"/>
        <end position="216"/>
    </location>
</feature>
<dbReference type="InterPro" id="IPR029056">
    <property type="entry name" value="Ribokinase-like"/>
</dbReference>
<evidence type="ECO:0000256" key="3">
    <source>
        <dbReference type="ARBA" id="ARBA00006001"/>
    </source>
</evidence>
<dbReference type="SUPFAM" id="SSF53613">
    <property type="entry name" value="Ribokinase-like"/>
    <property type="match status" value="1"/>
</dbReference>
<evidence type="ECO:0000256" key="7">
    <source>
        <dbReference type="ARBA" id="ARBA00022840"/>
    </source>
</evidence>
<evidence type="ECO:0000256" key="16">
    <source>
        <dbReference type="ARBA" id="ARBA00049209"/>
    </source>
</evidence>
<feature type="binding site" evidence="18">
    <location>
        <position position="162"/>
    </location>
    <ligand>
        <name>K(+)</name>
        <dbReference type="ChEBI" id="CHEBI:29103"/>
    </ligand>
</feature>
<evidence type="ECO:0000256" key="5">
    <source>
        <dbReference type="ARBA" id="ARBA00022723"/>
    </source>
</evidence>
<dbReference type="OrthoDB" id="9806925at2"/>
<dbReference type="HAMAP" id="MF_01966">
    <property type="entry name" value="NADHX_epimerase"/>
    <property type="match status" value="1"/>
</dbReference>
<dbReference type="EC" id="4.2.1.136" evidence="19"/>
<keyword evidence="8 17" id="KW-0521">NADP</keyword>
<feature type="binding site" evidence="17">
    <location>
        <position position="381"/>
    </location>
    <ligand>
        <name>(6S)-NADPHX</name>
        <dbReference type="ChEBI" id="CHEBI:64076"/>
    </ligand>
</feature>
<evidence type="ECO:0000259" key="21">
    <source>
        <dbReference type="PROSITE" id="PS51385"/>
    </source>
</evidence>
<dbReference type="PROSITE" id="PS51385">
    <property type="entry name" value="YJEF_N"/>
    <property type="match status" value="1"/>
</dbReference>
<dbReference type="HAMAP" id="MF_01965">
    <property type="entry name" value="NADHX_dehydratase"/>
    <property type="match status" value="1"/>
</dbReference>
<comment type="similarity">
    <text evidence="4 19">In the C-terminal section; belongs to the NnrD/CARKD family.</text>
</comment>
<evidence type="ECO:0000256" key="17">
    <source>
        <dbReference type="HAMAP-Rule" id="MF_01965"/>
    </source>
</evidence>
<sequence>MQVVTGDEMRQVDRCAIEEIGMKEEVLMENAGRAAAQEVERLYTHLDQKKIAVLVGKGNNGGDGFVIARTLLEKGRDVDVWLLAEEEQWKGAALYHKHLFESCGFEGYRWKSAETLLEKNYDLFIDSMLGTGITGELRSPYKESAACLNEAAGDIISIDIPSGVPTGEEEVPKSAVQADITITLQSPKCSAYLFPARAHYGEIKVVDIGLPNAAWKSINVSRKVWTKSDVQKTLPERKVSANKGDHGKGLLVGGSLQMPGALSMSASACIYSGAGLLTTALPSSILSIVSNNVPETMFLLLPEKDGGIAGELIGKDFSFENYDAVAAGPGLGREKGTKNLVRKLISEVETPLLLDADALYYLPELAQEMKRRQEPLILSPHPGEMGRLTGLSASEVNKRRFEISRHYAQEYGCYLILKGPYTIVTTPQGGQYINQTGNEALARGGTGDILTGIALGMLLQNESISSSLCNAVYAHGLTSDLAVQQKYTSTSMASSDLIHHLPLAFRTIVSSL</sequence>
<evidence type="ECO:0000313" key="23">
    <source>
        <dbReference type="Proteomes" id="UP000199017"/>
    </source>
</evidence>
<dbReference type="NCBIfam" id="TIGR00196">
    <property type="entry name" value="yjeF_cterm"/>
    <property type="match status" value="1"/>
</dbReference>
<dbReference type="PIRSF" id="PIRSF017184">
    <property type="entry name" value="Nnr"/>
    <property type="match status" value="1"/>
</dbReference>
<comment type="similarity">
    <text evidence="17">Belongs to the NnrD/CARKD family.</text>
</comment>
<evidence type="ECO:0000256" key="9">
    <source>
        <dbReference type="ARBA" id="ARBA00022958"/>
    </source>
</evidence>
<evidence type="ECO:0000256" key="18">
    <source>
        <dbReference type="HAMAP-Rule" id="MF_01966"/>
    </source>
</evidence>
<evidence type="ECO:0000256" key="19">
    <source>
        <dbReference type="PIRNR" id="PIRNR017184"/>
    </source>
</evidence>
<evidence type="ECO:0000313" key="22">
    <source>
        <dbReference type="EMBL" id="SDI21726.1"/>
    </source>
</evidence>
<comment type="catalytic activity">
    <reaction evidence="16 17 19">
        <text>(6S)-NADPHX + ADP = AMP + phosphate + NADPH + H(+)</text>
        <dbReference type="Rhea" id="RHEA:32235"/>
        <dbReference type="ChEBI" id="CHEBI:15378"/>
        <dbReference type="ChEBI" id="CHEBI:43474"/>
        <dbReference type="ChEBI" id="CHEBI:57783"/>
        <dbReference type="ChEBI" id="CHEBI:64076"/>
        <dbReference type="ChEBI" id="CHEBI:456215"/>
        <dbReference type="ChEBI" id="CHEBI:456216"/>
        <dbReference type="EC" id="4.2.1.136"/>
    </reaction>
</comment>
<feature type="binding site" evidence="18">
    <location>
        <begin position="59"/>
        <end position="63"/>
    </location>
    <ligand>
        <name>(6S)-NADPHX</name>
        <dbReference type="ChEBI" id="CHEBI:64076"/>
    </ligand>
</feature>
<comment type="function">
    <text evidence="14 19">Bifunctional enzyme that catalyzes the epimerization of the S- and R-forms of NAD(P)HX and the dehydration of the S-form of NAD(P)HX at the expense of ADP, which is converted to AMP. This allows the repair of both epimers of NAD(P)HX, a damaged form of NAD(P)H that is a result of enzymatic or heat-dependent hydration.</text>
</comment>
<dbReference type="PANTHER" id="PTHR12592">
    <property type="entry name" value="ATP-DEPENDENT (S)-NAD(P)H-HYDRATE DEHYDRATASE FAMILY MEMBER"/>
    <property type="match status" value="1"/>
</dbReference>
<dbReference type="InterPro" id="IPR036652">
    <property type="entry name" value="YjeF_N_dom_sf"/>
</dbReference>
<keyword evidence="10 17" id="KW-0520">NAD</keyword>
<dbReference type="RefSeq" id="WP_091584775.1">
    <property type="nucleotide sequence ID" value="NZ_FNDU01000005.1"/>
</dbReference>
<dbReference type="CDD" id="cd01171">
    <property type="entry name" value="YXKO-related"/>
    <property type="match status" value="1"/>
</dbReference>
<dbReference type="InterPro" id="IPR004443">
    <property type="entry name" value="YjeF_N_dom"/>
</dbReference>
<proteinExistence type="inferred from homology"/>
<evidence type="ECO:0000256" key="1">
    <source>
        <dbReference type="ARBA" id="ARBA00000013"/>
    </source>
</evidence>
<evidence type="ECO:0000259" key="20">
    <source>
        <dbReference type="PROSITE" id="PS51383"/>
    </source>
</evidence>
<comment type="cofactor">
    <cofactor evidence="17">
        <name>Mg(2+)</name>
        <dbReference type="ChEBI" id="CHEBI:18420"/>
    </cofactor>
</comment>
<evidence type="ECO:0000256" key="12">
    <source>
        <dbReference type="ARBA" id="ARBA00023239"/>
    </source>
</evidence>
<evidence type="ECO:0000256" key="4">
    <source>
        <dbReference type="ARBA" id="ARBA00009524"/>
    </source>
</evidence>
<comment type="cofactor">
    <cofactor evidence="18 19">
        <name>K(+)</name>
        <dbReference type="ChEBI" id="CHEBI:29103"/>
    </cofactor>
    <text evidence="18 19">Binds 1 potassium ion per subunit.</text>
</comment>
<comment type="function">
    <text evidence="17">Catalyzes the dehydration of the S-form of NAD(P)HX at the expense of ADP, which is converted to AMP. Together with NAD(P)HX epimerase, which catalyzes the epimerization of the S- and R-forms, the enzyme allows the repair of both epimers of NAD(P)HX, a damaged form of NAD(P)H that is a result of enzymatic or heat-dependent hydration.</text>
</comment>
<comment type="catalytic activity">
    <reaction evidence="2 18 19">
        <text>(6R)-NADPHX = (6S)-NADPHX</text>
        <dbReference type="Rhea" id="RHEA:32227"/>
        <dbReference type="ChEBI" id="CHEBI:64076"/>
        <dbReference type="ChEBI" id="CHEBI:64077"/>
        <dbReference type="EC" id="5.1.99.6"/>
    </reaction>
</comment>
<evidence type="ECO:0000256" key="11">
    <source>
        <dbReference type="ARBA" id="ARBA00023235"/>
    </source>
</evidence>
<dbReference type="GO" id="GO:0046872">
    <property type="term" value="F:metal ion binding"/>
    <property type="evidence" value="ECO:0007669"/>
    <property type="project" value="UniProtKB-UniRule"/>
</dbReference>
<dbReference type="STRING" id="930129.SAMN05216352_105319"/>
<name>A0A1G8IS33_9BACI</name>
<dbReference type="InterPro" id="IPR030677">
    <property type="entry name" value="Nnr"/>
</dbReference>
<dbReference type="Gene3D" id="3.40.50.10260">
    <property type="entry name" value="YjeF N-terminal domain"/>
    <property type="match status" value="1"/>
</dbReference>
<feature type="binding site" evidence="17">
    <location>
        <begin position="418"/>
        <end position="422"/>
    </location>
    <ligand>
        <name>AMP</name>
        <dbReference type="ChEBI" id="CHEBI:456215"/>
    </ligand>
</feature>
<feature type="binding site" evidence="18">
    <location>
        <position position="159"/>
    </location>
    <ligand>
        <name>(6S)-NADPHX</name>
        <dbReference type="ChEBI" id="CHEBI:64076"/>
    </ligand>
</feature>
<keyword evidence="5 18" id="KW-0479">Metal-binding</keyword>
<feature type="binding site" evidence="17">
    <location>
        <position position="330"/>
    </location>
    <ligand>
        <name>(6S)-NADPHX</name>
        <dbReference type="ChEBI" id="CHEBI:64076"/>
    </ligand>
</feature>
<keyword evidence="6 17" id="KW-0547">Nucleotide-binding</keyword>
<keyword evidence="7 17" id="KW-0067">ATP-binding</keyword>
<evidence type="ECO:0000256" key="13">
    <source>
        <dbReference type="ARBA" id="ARBA00023268"/>
    </source>
</evidence>
<reference evidence="22 23" key="1">
    <citation type="submission" date="2016-10" db="EMBL/GenBank/DDBJ databases">
        <authorList>
            <person name="de Groot N.N."/>
        </authorList>
    </citation>
    <scope>NUCLEOTIDE SEQUENCE [LARGE SCALE GENOMIC DNA]</scope>
    <source>
        <strain evidence="23">P4B,CCM 7963,CECT 7998,DSM 25260,IBRC-M 10614,KCTC 13821</strain>
    </source>
</reference>
<dbReference type="GO" id="GO:0005524">
    <property type="term" value="F:ATP binding"/>
    <property type="evidence" value="ECO:0007669"/>
    <property type="project" value="UniProtKB-UniRule"/>
</dbReference>
<comment type="function">
    <text evidence="18">Catalyzes the epimerization of the S- and R-forms of NAD(P)HX, a damaged form of NAD(P)H that is a result of enzymatic or heat-dependent hydration. This is a prerequisite for the S-specific NAD(P)H-hydrate dehydratase to allow the repair of both epimers of NAD(P)HX.</text>
</comment>